<gene>
    <name evidence="10" type="ORF">BN860_04830g</name>
</gene>
<evidence type="ECO:0000256" key="4">
    <source>
        <dbReference type="ARBA" id="ARBA00022968"/>
    </source>
</evidence>
<comment type="similarity">
    <text evidence="8">Belongs to the ANP1/MMN9/VAN1 family.</text>
</comment>
<dbReference type="SUPFAM" id="SSF53448">
    <property type="entry name" value="Nucleotide-diphospho-sugar transferases"/>
    <property type="match status" value="1"/>
</dbReference>
<evidence type="ECO:0000256" key="6">
    <source>
        <dbReference type="ARBA" id="ARBA00023034"/>
    </source>
</evidence>
<evidence type="ECO:0000256" key="3">
    <source>
        <dbReference type="ARBA" id="ARBA00022692"/>
    </source>
</evidence>
<evidence type="ECO:0000256" key="2">
    <source>
        <dbReference type="ARBA" id="ARBA00004648"/>
    </source>
</evidence>
<comment type="subcellular location">
    <subcellularLocation>
        <location evidence="2">Endoplasmic reticulum membrane</location>
        <topology evidence="2">Single-pass type II membrane protein</topology>
    </subcellularLocation>
    <subcellularLocation>
        <location evidence="1">Golgi apparatus membrane</location>
        <topology evidence="1">Single-pass type II membrane protein</topology>
    </subcellularLocation>
</comment>
<evidence type="ECO:0000256" key="8">
    <source>
        <dbReference type="ARBA" id="ARBA00037964"/>
    </source>
</evidence>
<protein>
    <submittedName>
        <fullName evidence="10">ZYBA0S09-04830g1_1</fullName>
    </submittedName>
</protein>
<sequence>MISLRLLFYRLRKNPWFMVLFPLISLVFIYFILFSSSNPYLGNDGNSIANHKWAHEKENTFYFPYSSKYKMPKYSYKKKSSWLFNDRVDDIIPESHIAHYDLNKLHSTADAALNKEHVLVLTPMQTFHQAYWDNLLQLTYPREFLELGFIVPRTPSGDIALSKLESAVKKVQTDKKNQRFAKITILRQNSEGFDKLMEKERHALEVQKERRSAMASARNELLFSSLGPQTSWVLWLDADIIETPPGLIQDMTGHNKAVLSANVYQKYYDSGADKVLKRPYDFNNWQESDTALELARQMGEDEIIVEGYAELATYRALMAHFYDPSGAINAEMALDGVGGGCTLVKADVHRDGAMFPTFPFYHLIETEGFAKMAQRLNYEIFGLPNYLVYHIEETND</sequence>
<keyword evidence="7 9" id="KW-0472">Membrane</keyword>
<dbReference type="GO" id="GO:0000136">
    <property type="term" value="C:mannan polymerase complex"/>
    <property type="evidence" value="ECO:0007669"/>
    <property type="project" value="TreeGrafter"/>
</dbReference>
<reference evidence="11" key="1">
    <citation type="journal article" date="2013" name="Genome Announc.">
        <title>Genome sequence of the food spoilage yeast Zygosaccharomyces bailii CLIB 213(T).</title>
        <authorList>
            <person name="Galeote V."/>
            <person name="Bigey F."/>
            <person name="Devillers H."/>
            <person name="Neuveglise C."/>
            <person name="Dequin S."/>
        </authorList>
    </citation>
    <scope>NUCLEOTIDE SEQUENCE [LARGE SCALE GENOMIC DNA]</scope>
    <source>
        <strain evidence="11">CLIB 213 / ATCC 58445 / CBS 680 / CCRC 21525 / NBRC 1098 / NCYC 1416 / NRRL Y-2227</strain>
    </source>
</reference>
<evidence type="ECO:0000313" key="11">
    <source>
        <dbReference type="Proteomes" id="UP000019375"/>
    </source>
</evidence>
<dbReference type="PANTHER" id="PTHR43083">
    <property type="entry name" value="MANNAN POLYMERASE II"/>
    <property type="match status" value="1"/>
</dbReference>
<dbReference type="GO" id="GO:0000032">
    <property type="term" value="P:cell wall mannoprotein biosynthetic process"/>
    <property type="evidence" value="ECO:0007669"/>
    <property type="project" value="TreeGrafter"/>
</dbReference>
<dbReference type="Pfam" id="PF03452">
    <property type="entry name" value="Anp1"/>
    <property type="match status" value="1"/>
</dbReference>
<dbReference type="AlphaFoldDB" id="A0A8J2TAV8"/>
<evidence type="ECO:0000313" key="10">
    <source>
        <dbReference type="EMBL" id="CDF91102.1"/>
    </source>
</evidence>
<dbReference type="OrthoDB" id="2405412at2759"/>
<dbReference type="InterPro" id="IPR029044">
    <property type="entry name" value="Nucleotide-diphossugar_trans"/>
</dbReference>
<evidence type="ECO:0000256" key="5">
    <source>
        <dbReference type="ARBA" id="ARBA00022989"/>
    </source>
</evidence>
<evidence type="ECO:0000256" key="7">
    <source>
        <dbReference type="ARBA" id="ARBA00023136"/>
    </source>
</evidence>
<keyword evidence="3 9" id="KW-0812">Transmembrane</keyword>
<dbReference type="GO" id="GO:0006487">
    <property type="term" value="P:protein N-linked glycosylation"/>
    <property type="evidence" value="ECO:0007669"/>
    <property type="project" value="UniProtKB-ARBA"/>
</dbReference>
<keyword evidence="6" id="KW-0333">Golgi apparatus</keyword>
<name>A0A8J2TAV8_ZYGB2</name>
<dbReference type="PANTHER" id="PTHR43083:SF6">
    <property type="entry name" value="MANNAN POLYMERASE COMPLEXES SUBUNIT MNN9"/>
    <property type="match status" value="1"/>
</dbReference>
<dbReference type="Proteomes" id="UP000019375">
    <property type="component" value="Unassembled WGS sequence"/>
</dbReference>
<dbReference type="FunFam" id="3.90.550.10:FF:000017">
    <property type="entry name" value="Mannan polymerase II complex ANP1 subunit"/>
    <property type="match status" value="1"/>
</dbReference>
<dbReference type="EMBL" id="HG316462">
    <property type="protein sequence ID" value="CDF91102.1"/>
    <property type="molecule type" value="Genomic_DNA"/>
</dbReference>
<keyword evidence="5 9" id="KW-1133">Transmembrane helix</keyword>
<proteinExistence type="inferred from homology"/>
<evidence type="ECO:0000256" key="9">
    <source>
        <dbReference type="SAM" id="Phobius"/>
    </source>
</evidence>
<dbReference type="GO" id="GO:0005789">
    <property type="term" value="C:endoplasmic reticulum membrane"/>
    <property type="evidence" value="ECO:0007669"/>
    <property type="project" value="UniProtKB-SubCell"/>
</dbReference>
<evidence type="ECO:0000256" key="1">
    <source>
        <dbReference type="ARBA" id="ARBA00004323"/>
    </source>
</evidence>
<keyword evidence="4" id="KW-0735">Signal-anchor</keyword>
<dbReference type="Gene3D" id="3.90.550.10">
    <property type="entry name" value="Spore Coat Polysaccharide Biosynthesis Protein SpsA, Chain A"/>
    <property type="match status" value="1"/>
</dbReference>
<dbReference type="InterPro" id="IPR052086">
    <property type="entry name" value="Mannan_Polymerase_Subunit"/>
</dbReference>
<organism evidence="10 11">
    <name type="scientific">Zygosaccharomyces bailii (strain CLIB 213 / ATCC 58445 / CBS 680 / BCRC 21525 / NBRC 1098 / NCYC 1416 / NRRL Y-2227)</name>
    <dbReference type="NCBI Taxonomy" id="1333698"/>
    <lineage>
        <taxon>Eukaryota</taxon>
        <taxon>Fungi</taxon>
        <taxon>Dikarya</taxon>
        <taxon>Ascomycota</taxon>
        <taxon>Saccharomycotina</taxon>
        <taxon>Saccharomycetes</taxon>
        <taxon>Saccharomycetales</taxon>
        <taxon>Saccharomycetaceae</taxon>
        <taxon>Zygosaccharomyces</taxon>
    </lineage>
</organism>
<feature type="transmembrane region" description="Helical" evidence="9">
    <location>
        <begin position="16"/>
        <end position="34"/>
    </location>
</feature>
<keyword evidence="11" id="KW-1185">Reference proteome</keyword>
<accession>A0A8J2TAV8</accession>
<dbReference type="GO" id="GO:0000009">
    <property type="term" value="F:alpha-1,6-mannosyltransferase activity"/>
    <property type="evidence" value="ECO:0007669"/>
    <property type="project" value="TreeGrafter"/>
</dbReference>